<sequence length="61" mass="6581">MEMIRSMADLGTEPGSLISTAYNSVTTERSNGGHKCEMSIAIFFIQARMRSSSILEIAPAA</sequence>
<keyword evidence="2" id="KW-1185">Reference proteome</keyword>
<name>A0ABU6SMB3_9FABA</name>
<protein>
    <submittedName>
        <fullName evidence="1">Uncharacterized protein</fullName>
    </submittedName>
</protein>
<feature type="non-terminal residue" evidence="1">
    <location>
        <position position="61"/>
    </location>
</feature>
<reference evidence="1 2" key="1">
    <citation type="journal article" date="2023" name="Plants (Basel)">
        <title>Bridging the Gap: Combining Genomics and Transcriptomics Approaches to Understand Stylosanthes scabra, an Orphan Legume from the Brazilian Caatinga.</title>
        <authorList>
            <person name="Ferreira-Neto J.R.C."/>
            <person name="da Silva M.D."/>
            <person name="Binneck E."/>
            <person name="de Melo N.F."/>
            <person name="da Silva R.H."/>
            <person name="de Melo A.L.T.M."/>
            <person name="Pandolfi V."/>
            <person name="Bustamante F.O."/>
            <person name="Brasileiro-Vidal A.C."/>
            <person name="Benko-Iseppon A.M."/>
        </authorList>
    </citation>
    <scope>NUCLEOTIDE SEQUENCE [LARGE SCALE GENOMIC DNA]</scope>
    <source>
        <tissue evidence="1">Leaves</tissue>
    </source>
</reference>
<dbReference type="EMBL" id="JASCZI010061093">
    <property type="protein sequence ID" value="MED6137601.1"/>
    <property type="molecule type" value="Genomic_DNA"/>
</dbReference>
<organism evidence="1 2">
    <name type="scientific">Stylosanthes scabra</name>
    <dbReference type="NCBI Taxonomy" id="79078"/>
    <lineage>
        <taxon>Eukaryota</taxon>
        <taxon>Viridiplantae</taxon>
        <taxon>Streptophyta</taxon>
        <taxon>Embryophyta</taxon>
        <taxon>Tracheophyta</taxon>
        <taxon>Spermatophyta</taxon>
        <taxon>Magnoliopsida</taxon>
        <taxon>eudicotyledons</taxon>
        <taxon>Gunneridae</taxon>
        <taxon>Pentapetalae</taxon>
        <taxon>rosids</taxon>
        <taxon>fabids</taxon>
        <taxon>Fabales</taxon>
        <taxon>Fabaceae</taxon>
        <taxon>Papilionoideae</taxon>
        <taxon>50 kb inversion clade</taxon>
        <taxon>dalbergioids sensu lato</taxon>
        <taxon>Dalbergieae</taxon>
        <taxon>Pterocarpus clade</taxon>
        <taxon>Stylosanthes</taxon>
    </lineage>
</organism>
<comment type="caution">
    <text evidence="1">The sequence shown here is derived from an EMBL/GenBank/DDBJ whole genome shotgun (WGS) entry which is preliminary data.</text>
</comment>
<gene>
    <name evidence="1" type="ORF">PIB30_066462</name>
</gene>
<evidence type="ECO:0000313" key="2">
    <source>
        <dbReference type="Proteomes" id="UP001341840"/>
    </source>
</evidence>
<dbReference type="Proteomes" id="UP001341840">
    <property type="component" value="Unassembled WGS sequence"/>
</dbReference>
<evidence type="ECO:0000313" key="1">
    <source>
        <dbReference type="EMBL" id="MED6137601.1"/>
    </source>
</evidence>
<accession>A0ABU6SMB3</accession>
<proteinExistence type="predicted"/>